<evidence type="ECO:0000313" key="1">
    <source>
        <dbReference type="EMBL" id="JAP95799.1"/>
    </source>
</evidence>
<accession>A0A146KKN7</accession>
<dbReference type="Gene3D" id="3.90.190.20">
    <property type="entry name" value="Mur ligase, C-terminal domain"/>
    <property type="match status" value="1"/>
</dbReference>
<dbReference type="SUPFAM" id="SSF53244">
    <property type="entry name" value="MurD-like peptide ligases, peptide-binding domain"/>
    <property type="match status" value="1"/>
</dbReference>
<organism evidence="1">
    <name type="scientific">Trepomonas sp. PC1</name>
    <dbReference type="NCBI Taxonomy" id="1076344"/>
    <lineage>
        <taxon>Eukaryota</taxon>
        <taxon>Metamonada</taxon>
        <taxon>Diplomonadida</taxon>
        <taxon>Hexamitidae</taxon>
        <taxon>Hexamitinae</taxon>
        <taxon>Trepomonas</taxon>
    </lineage>
</organism>
<sequence length="180" mass="20185">MALAATNCQPINFKKLPGHLQFINGETWVDSSIFNSKAQNKQQKIVIDGAHTQKSVQFVVDNCRLESCNLIFGQTKPRDFVQFLKQIEEKISVKKVFVLKGSGGFDLRHEYSPSARDEEISQNVYQYLLEEGYNAEIIGIDGVKDVLKEKEDVLVIGSTHSAGVVLRVLETEGKLREVGE</sequence>
<gene>
    <name evidence="1" type="ORF">TPC1_11079</name>
</gene>
<name>A0A146KKN7_9EUKA</name>
<proteinExistence type="predicted"/>
<dbReference type="GO" id="GO:0016881">
    <property type="term" value="F:acid-amino acid ligase activity"/>
    <property type="evidence" value="ECO:0007669"/>
    <property type="project" value="InterPro"/>
</dbReference>
<dbReference type="EMBL" id="GDID01000807">
    <property type="protein sequence ID" value="JAP95799.1"/>
    <property type="molecule type" value="Transcribed_RNA"/>
</dbReference>
<dbReference type="AlphaFoldDB" id="A0A146KKN7"/>
<protein>
    <submittedName>
        <fullName evidence="1">FolC bifunctional family protein</fullName>
    </submittedName>
</protein>
<dbReference type="InterPro" id="IPR036615">
    <property type="entry name" value="Mur_ligase_C_dom_sf"/>
</dbReference>
<reference evidence="1" key="1">
    <citation type="submission" date="2015-07" db="EMBL/GenBank/DDBJ databases">
        <title>Adaptation to a free-living lifestyle via gene acquisitions in the diplomonad Trepomonas sp. PC1.</title>
        <authorList>
            <person name="Xu F."/>
            <person name="Jerlstrom-Hultqvist J."/>
            <person name="Kolisko M."/>
            <person name="Simpson A.G.B."/>
            <person name="Roger A.J."/>
            <person name="Svard S.G."/>
            <person name="Andersson J.O."/>
        </authorList>
    </citation>
    <scope>NUCLEOTIDE SEQUENCE</scope>
    <source>
        <strain evidence="1">PC1</strain>
    </source>
</reference>